<comment type="caution">
    <text evidence="6">The sequence shown here is derived from an EMBL/GenBank/DDBJ whole genome shotgun (WGS) entry which is preliminary data.</text>
</comment>
<evidence type="ECO:0000256" key="3">
    <source>
        <dbReference type="ARBA" id="ARBA00023119"/>
    </source>
</evidence>
<dbReference type="InterPro" id="IPR000885">
    <property type="entry name" value="Fib_collagen_C"/>
</dbReference>
<dbReference type="GO" id="GO:0005201">
    <property type="term" value="F:extracellular matrix structural constituent"/>
    <property type="evidence" value="ECO:0007669"/>
    <property type="project" value="InterPro"/>
</dbReference>
<dbReference type="Gene3D" id="2.60.120.1000">
    <property type="match status" value="1"/>
</dbReference>
<sequence>MDKSRSVIAGLVLLLSATSVVGTGDGDDSTTDCATECVSQTELAAVKAEMESKFDKLHSQLLYWQNVTVNTVNDHCSSLGAVSEGASKVAGETVLVSTVFNITHSNDDIKEYLNKRLESLEETIVQQQCVNDIKSYLNVSLDSLEDTIIRQQTNKDFVDPAHNCSHIRHCNPGATSGYYWLQSSPDYAVRVFCDMERVCGCD</sequence>
<comment type="subcellular location">
    <subcellularLocation>
        <location evidence="1">Secreted</location>
    </subcellularLocation>
</comment>
<reference evidence="6" key="1">
    <citation type="submission" date="2023-03" db="EMBL/GenBank/DDBJ databases">
        <authorList>
            <person name="Steffen K."/>
            <person name="Cardenas P."/>
        </authorList>
    </citation>
    <scope>NUCLEOTIDE SEQUENCE</scope>
</reference>
<dbReference type="AlphaFoldDB" id="A0AA35TEJ6"/>
<feature type="signal peptide" evidence="4">
    <location>
        <begin position="1"/>
        <end position="22"/>
    </location>
</feature>
<feature type="non-terminal residue" evidence="6">
    <location>
        <position position="1"/>
    </location>
</feature>
<keyword evidence="7" id="KW-1185">Reference proteome</keyword>
<dbReference type="EMBL" id="CASHTH010003520">
    <property type="protein sequence ID" value="CAI8046021.1"/>
    <property type="molecule type" value="Genomic_DNA"/>
</dbReference>
<protein>
    <recommendedName>
        <fullName evidence="5">Fibrillar collagen NC1 domain-containing protein</fullName>
    </recommendedName>
</protein>
<dbReference type="GO" id="GO:0005576">
    <property type="term" value="C:extracellular region"/>
    <property type="evidence" value="ECO:0007669"/>
    <property type="project" value="UniProtKB-SubCell"/>
</dbReference>
<evidence type="ECO:0000259" key="5">
    <source>
        <dbReference type="Pfam" id="PF01410"/>
    </source>
</evidence>
<dbReference type="Pfam" id="PF01410">
    <property type="entry name" value="COLFI"/>
    <property type="match status" value="1"/>
</dbReference>
<accession>A0AA35TEJ6</accession>
<dbReference type="Proteomes" id="UP001174909">
    <property type="component" value="Unassembled WGS sequence"/>
</dbReference>
<dbReference type="GO" id="GO:0005581">
    <property type="term" value="C:collagen trimer"/>
    <property type="evidence" value="ECO:0007669"/>
    <property type="project" value="UniProtKB-KW"/>
</dbReference>
<evidence type="ECO:0000256" key="4">
    <source>
        <dbReference type="SAM" id="SignalP"/>
    </source>
</evidence>
<name>A0AA35TEJ6_GEOBA</name>
<proteinExistence type="predicted"/>
<feature type="chain" id="PRO_5041355625" description="Fibrillar collagen NC1 domain-containing protein" evidence="4">
    <location>
        <begin position="23"/>
        <end position="202"/>
    </location>
</feature>
<evidence type="ECO:0000313" key="6">
    <source>
        <dbReference type="EMBL" id="CAI8046021.1"/>
    </source>
</evidence>
<organism evidence="6 7">
    <name type="scientific">Geodia barretti</name>
    <name type="common">Barrett's horny sponge</name>
    <dbReference type="NCBI Taxonomy" id="519541"/>
    <lineage>
        <taxon>Eukaryota</taxon>
        <taxon>Metazoa</taxon>
        <taxon>Porifera</taxon>
        <taxon>Demospongiae</taxon>
        <taxon>Heteroscleromorpha</taxon>
        <taxon>Tetractinellida</taxon>
        <taxon>Astrophorina</taxon>
        <taxon>Geodiidae</taxon>
        <taxon>Geodia</taxon>
    </lineage>
</organism>
<keyword evidence="3" id="KW-0176">Collagen</keyword>
<gene>
    <name evidence="6" type="ORF">GBAR_LOCUS25446</name>
</gene>
<keyword evidence="2" id="KW-0964">Secreted</keyword>
<evidence type="ECO:0000256" key="2">
    <source>
        <dbReference type="ARBA" id="ARBA00022525"/>
    </source>
</evidence>
<keyword evidence="4" id="KW-0732">Signal</keyword>
<evidence type="ECO:0000256" key="1">
    <source>
        <dbReference type="ARBA" id="ARBA00004613"/>
    </source>
</evidence>
<feature type="domain" description="Fibrillar collagen NC1" evidence="5">
    <location>
        <begin position="140"/>
        <end position="201"/>
    </location>
</feature>
<evidence type="ECO:0000313" key="7">
    <source>
        <dbReference type="Proteomes" id="UP001174909"/>
    </source>
</evidence>